<evidence type="ECO:0000313" key="3">
    <source>
        <dbReference type="Proteomes" id="UP000035086"/>
    </source>
</evidence>
<proteinExistence type="predicted"/>
<dbReference type="Proteomes" id="UP000254589">
    <property type="component" value="Unassembled WGS sequence"/>
</dbReference>
<dbReference type="EMBL" id="UGSJ01000001">
    <property type="protein sequence ID" value="SUA88975.1"/>
    <property type="molecule type" value="Genomic_DNA"/>
</dbReference>
<protein>
    <submittedName>
        <fullName evidence="2">Uncharacterized protein</fullName>
    </submittedName>
</protein>
<name>A0AAJ4Z8Y9_PANPU</name>
<evidence type="ECO:0000313" key="1">
    <source>
        <dbReference type="EMBL" id="AJC22039.1"/>
    </source>
</evidence>
<dbReference type="Proteomes" id="UP000035086">
    <property type="component" value="Chromosome"/>
</dbReference>
<keyword evidence="3" id="KW-1185">Reference proteome</keyword>
<evidence type="ECO:0000313" key="2">
    <source>
        <dbReference type="EMBL" id="SUA88975.1"/>
    </source>
</evidence>
<dbReference type="EMBL" id="CP010310">
    <property type="protein sequence ID" value="AJC22039.1"/>
    <property type="molecule type" value="Genomic_DNA"/>
</dbReference>
<reference evidence="2 4" key="3">
    <citation type="submission" date="2018-06" db="EMBL/GenBank/DDBJ databases">
        <authorList>
            <consortium name="Pathogen Informatics"/>
            <person name="Doyle S."/>
        </authorList>
    </citation>
    <scope>NUCLEOTIDE SEQUENCE [LARGE SCALE GENOMIC DNA]</scope>
    <source>
        <strain evidence="2 4">NCTC13159</strain>
    </source>
</reference>
<accession>A0AAJ4Z8Y9</accession>
<organism evidence="2 4">
    <name type="scientific">Pandoraea pulmonicola</name>
    <dbReference type="NCBI Taxonomy" id="93221"/>
    <lineage>
        <taxon>Bacteria</taxon>
        <taxon>Pseudomonadati</taxon>
        <taxon>Pseudomonadota</taxon>
        <taxon>Betaproteobacteria</taxon>
        <taxon>Burkholderiales</taxon>
        <taxon>Burkholderiaceae</taxon>
        <taxon>Pandoraea</taxon>
    </lineage>
</organism>
<gene>
    <name evidence="2" type="ORF">NCTC13159_00431</name>
    <name evidence="1" type="ORF">RO07_18910</name>
</gene>
<sequence length="124" mass="13989">MLRNPIFLRCKRRTSSPSHRKETVQGVDCLRKYVGKHKVSFHYRHLDGSNERLVTADLGDQAVIANAERVAKRRALEIQSGTIVADPVADVIRLFREKKVSVTFSVGRATVWRCKTRSAGRVSA</sequence>
<dbReference type="KEGG" id="ppul:RO07_18910"/>
<dbReference type="AlphaFoldDB" id="A0AAJ4Z8Y9"/>
<evidence type="ECO:0000313" key="4">
    <source>
        <dbReference type="Proteomes" id="UP000254589"/>
    </source>
</evidence>
<reference evidence="3" key="1">
    <citation type="submission" date="2014-12" db="EMBL/GenBank/DDBJ databases">
        <title>Complete Genome Sequencing of Pandoraea pulmonicola DSM 16583.</title>
        <authorList>
            <person name="Chan K.-G."/>
        </authorList>
    </citation>
    <scope>NUCLEOTIDE SEQUENCE [LARGE SCALE GENOMIC DNA]</scope>
    <source>
        <strain evidence="3">DSM 16583</strain>
    </source>
</reference>
<reference evidence="1" key="2">
    <citation type="submission" date="2016-11" db="EMBL/GenBank/DDBJ databases">
        <title>Complete Genome Sequencing of Pandoraea pulmonicola DSM 16583.</title>
        <authorList>
            <person name="Chan K.-G."/>
        </authorList>
    </citation>
    <scope>NUCLEOTIDE SEQUENCE</scope>
    <source>
        <strain evidence="1">DSM 16583</strain>
    </source>
</reference>